<protein>
    <submittedName>
        <fullName evidence="5">Transcriptional regulator, AsnC family</fullName>
    </submittedName>
</protein>
<keyword evidence="6" id="KW-1185">Reference proteome</keyword>
<dbReference type="Proteomes" id="UP000183982">
    <property type="component" value="Unassembled WGS sequence"/>
</dbReference>
<dbReference type="InterPro" id="IPR011008">
    <property type="entry name" value="Dimeric_a/b-barrel"/>
</dbReference>
<dbReference type="SUPFAM" id="SSF54909">
    <property type="entry name" value="Dimeric alpha+beta barrel"/>
    <property type="match status" value="1"/>
</dbReference>
<keyword evidence="1" id="KW-0805">Transcription regulation</keyword>
<dbReference type="InterPro" id="IPR036388">
    <property type="entry name" value="WH-like_DNA-bd_sf"/>
</dbReference>
<feature type="domain" description="HTH asnC-type" evidence="4">
    <location>
        <begin position="8"/>
        <end position="74"/>
    </location>
</feature>
<dbReference type="PRINTS" id="PR00033">
    <property type="entry name" value="HTHASNC"/>
</dbReference>
<keyword evidence="2" id="KW-0238">DNA-binding</keyword>
<dbReference type="PROSITE" id="PS00519">
    <property type="entry name" value="HTH_ASNC_1"/>
    <property type="match status" value="1"/>
</dbReference>
<gene>
    <name evidence="5" type="ORF">SAMN05444000_10675</name>
</gene>
<evidence type="ECO:0000256" key="2">
    <source>
        <dbReference type="ARBA" id="ARBA00023125"/>
    </source>
</evidence>
<dbReference type="GO" id="GO:0005829">
    <property type="term" value="C:cytosol"/>
    <property type="evidence" value="ECO:0007669"/>
    <property type="project" value="TreeGrafter"/>
</dbReference>
<dbReference type="PANTHER" id="PTHR30154:SF34">
    <property type="entry name" value="TRANSCRIPTIONAL REGULATOR AZLB"/>
    <property type="match status" value="1"/>
</dbReference>
<dbReference type="PROSITE" id="PS50956">
    <property type="entry name" value="HTH_ASNC_2"/>
    <property type="match status" value="1"/>
</dbReference>
<dbReference type="AlphaFoldDB" id="A0A1M6HKA3"/>
<reference evidence="6" key="1">
    <citation type="submission" date="2016-11" db="EMBL/GenBank/DDBJ databases">
        <authorList>
            <person name="Varghese N."/>
            <person name="Submissions S."/>
        </authorList>
    </citation>
    <scope>NUCLEOTIDE SEQUENCE [LARGE SCALE GENOMIC DNA]</scope>
    <source>
        <strain evidence="6">DSM 100564</strain>
    </source>
</reference>
<dbReference type="GO" id="GO:0043565">
    <property type="term" value="F:sequence-specific DNA binding"/>
    <property type="evidence" value="ECO:0007669"/>
    <property type="project" value="InterPro"/>
</dbReference>
<sequence>MKAESVEMDDLDRKLVSALRHDARASLSDLAILLGVSRTTVRGRIERLRDRGDIVGFTVVLKEDAHRDAVRGLMMIGIEGRGAERVIRLLNGLTSVRAIHSTNGRWDLIVELGTETLEDLDEVLGRIRRFEGISASETNLLLATRKAS</sequence>
<dbReference type="Gene3D" id="1.10.10.10">
    <property type="entry name" value="Winged helix-like DNA-binding domain superfamily/Winged helix DNA-binding domain"/>
    <property type="match status" value="1"/>
</dbReference>
<dbReference type="InterPro" id="IPR036390">
    <property type="entry name" value="WH_DNA-bd_sf"/>
</dbReference>
<evidence type="ECO:0000256" key="1">
    <source>
        <dbReference type="ARBA" id="ARBA00023015"/>
    </source>
</evidence>
<organism evidence="5 6">
    <name type="scientific">Shimia gijangensis</name>
    <dbReference type="NCBI Taxonomy" id="1470563"/>
    <lineage>
        <taxon>Bacteria</taxon>
        <taxon>Pseudomonadati</taxon>
        <taxon>Pseudomonadota</taxon>
        <taxon>Alphaproteobacteria</taxon>
        <taxon>Rhodobacterales</taxon>
        <taxon>Roseobacteraceae</taxon>
    </lineage>
</organism>
<evidence type="ECO:0000256" key="3">
    <source>
        <dbReference type="ARBA" id="ARBA00023163"/>
    </source>
</evidence>
<dbReference type="InterPro" id="IPR019888">
    <property type="entry name" value="Tscrpt_reg_AsnC-like"/>
</dbReference>
<accession>A0A1M6HKA3</accession>
<dbReference type="SMART" id="SM00344">
    <property type="entry name" value="HTH_ASNC"/>
    <property type="match status" value="1"/>
</dbReference>
<evidence type="ECO:0000313" key="6">
    <source>
        <dbReference type="Proteomes" id="UP000183982"/>
    </source>
</evidence>
<dbReference type="InterPro" id="IPR019887">
    <property type="entry name" value="Tscrpt_reg_AsnC/Lrp_C"/>
</dbReference>
<dbReference type="Pfam" id="PF01037">
    <property type="entry name" value="AsnC_trans_reg"/>
    <property type="match status" value="1"/>
</dbReference>
<evidence type="ECO:0000313" key="5">
    <source>
        <dbReference type="EMBL" id="SHJ22601.1"/>
    </source>
</evidence>
<evidence type="ECO:0000259" key="4">
    <source>
        <dbReference type="PROSITE" id="PS50956"/>
    </source>
</evidence>
<dbReference type="EMBL" id="FQZQ01000006">
    <property type="protein sequence ID" value="SHJ22601.1"/>
    <property type="molecule type" value="Genomic_DNA"/>
</dbReference>
<dbReference type="GO" id="GO:0043200">
    <property type="term" value="P:response to amino acid"/>
    <property type="evidence" value="ECO:0007669"/>
    <property type="project" value="TreeGrafter"/>
</dbReference>
<keyword evidence="3" id="KW-0804">Transcription</keyword>
<dbReference type="Pfam" id="PF13404">
    <property type="entry name" value="HTH_AsnC-type"/>
    <property type="match status" value="1"/>
</dbReference>
<dbReference type="InterPro" id="IPR019885">
    <property type="entry name" value="Tscrpt_reg_HTH_AsnC-type_CS"/>
</dbReference>
<name>A0A1M6HKA3_9RHOB</name>
<proteinExistence type="predicted"/>
<dbReference type="InterPro" id="IPR000485">
    <property type="entry name" value="AsnC-type_HTH_dom"/>
</dbReference>
<dbReference type="PANTHER" id="PTHR30154">
    <property type="entry name" value="LEUCINE-RESPONSIVE REGULATORY PROTEIN"/>
    <property type="match status" value="1"/>
</dbReference>
<dbReference type="Gene3D" id="3.30.70.920">
    <property type="match status" value="1"/>
</dbReference>
<dbReference type="STRING" id="1470563.SAMN05444000_10675"/>
<dbReference type="SUPFAM" id="SSF46785">
    <property type="entry name" value="Winged helix' DNA-binding domain"/>
    <property type="match status" value="1"/>
</dbReference>